<dbReference type="PANTHER" id="PTHR28630">
    <property type="match status" value="1"/>
</dbReference>
<dbReference type="InterPro" id="IPR036249">
    <property type="entry name" value="Thioredoxin-like_sf"/>
</dbReference>
<dbReference type="PANTHER" id="PTHR28630:SF23">
    <property type="entry name" value="THIOREDOXIN SUPERFAMILY PROTEIN"/>
    <property type="match status" value="1"/>
</dbReference>
<name>A0AAV3S280_LITER</name>
<dbReference type="Pfam" id="PF13911">
    <property type="entry name" value="AhpC-TSA_2"/>
    <property type="match status" value="1"/>
</dbReference>
<dbReference type="InterPro" id="IPR032801">
    <property type="entry name" value="PXL2A/B/C"/>
</dbReference>
<dbReference type="CDD" id="cd02970">
    <property type="entry name" value="PRX_like2"/>
    <property type="match status" value="1"/>
</dbReference>
<evidence type="ECO:0000313" key="2">
    <source>
        <dbReference type="Proteomes" id="UP001454036"/>
    </source>
</evidence>
<proteinExistence type="predicted"/>
<protein>
    <submittedName>
        <fullName evidence="1">Uncharacterized protein</fullName>
    </submittedName>
</protein>
<organism evidence="1 2">
    <name type="scientific">Lithospermum erythrorhizon</name>
    <name type="common">Purple gromwell</name>
    <name type="synonym">Lithospermum officinale var. erythrorhizon</name>
    <dbReference type="NCBI Taxonomy" id="34254"/>
    <lineage>
        <taxon>Eukaryota</taxon>
        <taxon>Viridiplantae</taxon>
        <taxon>Streptophyta</taxon>
        <taxon>Embryophyta</taxon>
        <taxon>Tracheophyta</taxon>
        <taxon>Spermatophyta</taxon>
        <taxon>Magnoliopsida</taxon>
        <taxon>eudicotyledons</taxon>
        <taxon>Gunneridae</taxon>
        <taxon>Pentapetalae</taxon>
        <taxon>asterids</taxon>
        <taxon>lamiids</taxon>
        <taxon>Boraginales</taxon>
        <taxon>Boraginaceae</taxon>
        <taxon>Boraginoideae</taxon>
        <taxon>Lithospermeae</taxon>
        <taxon>Lithospermum</taxon>
    </lineage>
</organism>
<dbReference type="EMBL" id="BAABME010014098">
    <property type="protein sequence ID" value="GAA0186844.1"/>
    <property type="molecule type" value="Genomic_DNA"/>
</dbReference>
<comment type="caution">
    <text evidence="1">The sequence shown here is derived from an EMBL/GenBank/DDBJ whole genome shotgun (WGS) entry which is preliminary data.</text>
</comment>
<dbReference type="AlphaFoldDB" id="A0AAV3S280"/>
<keyword evidence="2" id="KW-1185">Reference proteome</keyword>
<sequence length="197" mass="21919">MMMISQHIQFKAWSPSPPLYKYSSSPSHIHQTPLYHSQLLKLVPAQIRYKNPSNAMSILPKETSSSDAVFDVLGDVSIFNATGESLNFKDLWDPKEGIAVVALLRHFGCPCSWEFADALKEIKPRLDAAGVRLIAIGVGTPNKARLLAERLPFPLDCLYADPNRKAYDILGLYYGFGRTFFNPASVIIKSPSSSLYL</sequence>
<dbReference type="SUPFAM" id="SSF52833">
    <property type="entry name" value="Thioredoxin-like"/>
    <property type="match status" value="1"/>
</dbReference>
<dbReference type="GO" id="GO:0009507">
    <property type="term" value="C:chloroplast"/>
    <property type="evidence" value="ECO:0007669"/>
    <property type="project" value="TreeGrafter"/>
</dbReference>
<accession>A0AAV3S280</accession>
<dbReference type="Proteomes" id="UP001454036">
    <property type="component" value="Unassembled WGS sequence"/>
</dbReference>
<dbReference type="Gene3D" id="3.40.30.10">
    <property type="entry name" value="Glutaredoxin"/>
    <property type="match status" value="1"/>
</dbReference>
<evidence type="ECO:0000313" key="1">
    <source>
        <dbReference type="EMBL" id="GAA0186844.1"/>
    </source>
</evidence>
<reference evidence="1 2" key="1">
    <citation type="submission" date="2024-01" db="EMBL/GenBank/DDBJ databases">
        <title>The complete chloroplast genome sequence of Lithospermum erythrorhizon: insights into the phylogenetic relationship among Boraginaceae species and the maternal lineages of purple gromwells.</title>
        <authorList>
            <person name="Okada T."/>
            <person name="Watanabe K."/>
        </authorList>
    </citation>
    <scope>NUCLEOTIDE SEQUENCE [LARGE SCALE GENOMIC DNA]</scope>
</reference>
<gene>
    <name evidence="1" type="ORF">LIER_34132</name>
</gene>